<dbReference type="Proteomes" id="UP000321570">
    <property type="component" value="Unassembled WGS sequence"/>
</dbReference>
<dbReference type="AlphaFoldDB" id="A0A564Z248"/>
<organism evidence="2 3">
    <name type="scientific">Hymenolepis diminuta</name>
    <name type="common">Rat tapeworm</name>
    <dbReference type="NCBI Taxonomy" id="6216"/>
    <lineage>
        <taxon>Eukaryota</taxon>
        <taxon>Metazoa</taxon>
        <taxon>Spiralia</taxon>
        <taxon>Lophotrochozoa</taxon>
        <taxon>Platyhelminthes</taxon>
        <taxon>Cestoda</taxon>
        <taxon>Eucestoda</taxon>
        <taxon>Cyclophyllidea</taxon>
        <taxon>Hymenolepididae</taxon>
        <taxon>Hymenolepis</taxon>
    </lineage>
</organism>
<proteinExistence type="predicted"/>
<keyword evidence="3" id="KW-1185">Reference proteome</keyword>
<accession>A0A564Z248</accession>
<protein>
    <submittedName>
        <fullName evidence="2">Uncharacterized protein</fullName>
    </submittedName>
</protein>
<evidence type="ECO:0000256" key="1">
    <source>
        <dbReference type="SAM" id="MobiDB-lite"/>
    </source>
</evidence>
<reference evidence="2 3" key="1">
    <citation type="submission" date="2019-07" db="EMBL/GenBank/DDBJ databases">
        <authorList>
            <person name="Jastrzebski P J."/>
            <person name="Paukszto L."/>
            <person name="Jastrzebski P J."/>
        </authorList>
    </citation>
    <scope>NUCLEOTIDE SEQUENCE [LARGE SCALE GENOMIC DNA]</scope>
    <source>
        <strain evidence="2 3">WMS-il1</strain>
    </source>
</reference>
<dbReference type="EMBL" id="CABIJS010000555">
    <property type="protein sequence ID" value="VUZ53607.1"/>
    <property type="molecule type" value="Genomic_DNA"/>
</dbReference>
<feature type="region of interest" description="Disordered" evidence="1">
    <location>
        <begin position="14"/>
        <end position="34"/>
    </location>
</feature>
<evidence type="ECO:0000313" key="2">
    <source>
        <dbReference type="EMBL" id="VUZ53607.1"/>
    </source>
</evidence>
<evidence type="ECO:0000313" key="3">
    <source>
        <dbReference type="Proteomes" id="UP000321570"/>
    </source>
</evidence>
<sequence length="59" mass="6727">MTIYREMKRLKGQVSKASKWPLPPHDLSEINKQQRGTSCVSLRSRKLQASSLDQIITGE</sequence>
<gene>
    <name evidence="2" type="ORF">WMSIL1_LOCUS11628</name>
</gene>
<name>A0A564Z248_HYMDI</name>